<feature type="domain" description="FdhE C-terminal" evidence="2">
    <location>
        <begin position="188"/>
        <end position="257"/>
    </location>
</feature>
<gene>
    <name evidence="3" type="primary">fdhE</name>
    <name evidence="3" type="ORF">DS745_20400</name>
</gene>
<name>A0A4Q0VRR2_9BACI</name>
<dbReference type="InterPro" id="IPR056796">
    <property type="entry name" value="FdhE_C"/>
</dbReference>
<dbReference type="InterPro" id="IPR024064">
    <property type="entry name" value="FdhE-like_sf"/>
</dbReference>
<dbReference type="GO" id="GO:0051604">
    <property type="term" value="P:protein maturation"/>
    <property type="evidence" value="ECO:0007669"/>
    <property type="project" value="TreeGrafter"/>
</dbReference>
<evidence type="ECO:0000259" key="2">
    <source>
        <dbReference type="Pfam" id="PF24860"/>
    </source>
</evidence>
<dbReference type="PANTHER" id="PTHR37689">
    <property type="entry name" value="PROTEIN FDHE"/>
    <property type="match status" value="1"/>
</dbReference>
<dbReference type="GO" id="GO:0005829">
    <property type="term" value="C:cytosol"/>
    <property type="evidence" value="ECO:0007669"/>
    <property type="project" value="TreeGrafter"/>
</dbReference>
<dbReference type="InterPro" id="IPR006452">
    <property type="entry name" value="Formate_DH_accessory"/>
</dbReference>
<dbReference type="AlphaFoldDB" id="A0A4Q0VRR2"/>
<dbReference type="RefSeq" id="WP_129080027.1">
    <property type="nucleotide sequence ID" value="NZ_QOUX01000046.1"/>
</dbReference>
<comment type="caution">
    <text evidence="3">The sequence shown here is derived from an EMBL/GenBank/DDBJ whole genome shotgun (WGS) entry which is preliminary data.</text>
</comment>
<evidence type="ECO:0000313" key="4">
    <source>
        <dbReference type="Proteomes" id="UP000290649"/>
    </source>
</evidence>
<evidence type="ECO:0000256" key="1">
    <source>
        <dbReference type="ARBA" id="ARBA00022490"/>
    </source>
</evidence>
<dbReference type="EMBL" id="QOUX01000046">
    <property type="protein sequence ID" value="RXI98675.1"/>
    <property type="molecule type" value="Genomic_DNA"/>
</dbReference>
<keyword evidence="4" id="KW-1185">Reference proteome</keyword>
<reference evidence="3 4" key="1">
    <citation type="journal article" date="2019" name="Int. J. Syst. Evol. Microbiol.">
        <title>Anaerobacillus alkaliphilus sp. nov., a novel alkaliphilic and moderately halophilic bacterium.</title>
        <authorList>
            <person name="Borsodi A.K."/>
            <person name="Aszalos J.M."/>
            <person name="Bihari P."/>
            <person name="Nagy I."/>
            <person name="Schumann P."/>
            <person name="Sproer C."/>
            <person name="Kovacs A.L."/>
            <person name="Boka K."/>
            <person name="Dobosy P."/>
            <person name="Ovari M."/>
            <person name="Szili-Kovacs T."/>
            <person name="Toth E."/>
        </authorList>
    </citation>
    <scope>NUCLEOTIDE SEQUENCE [LARGE SCALE GENOMIC DNA]</scope>
    <source>
        <strain evidence="3 4">B16-10</strain>
    </source>
</reference>
<dbReference type="Proteomes" id="UP000290649">
    <property type="component" value="Unassembled WGS sequence"/>
</dbReference>
<dbReference type="SUPFAM" id="SSF144020">
    <property type="entry name" value="FdhE-like"/>
    <property type="match status" value="1"/>
</dbReference>
<dbReference type="Gene3D" id="3.90.1670.10">
    <property type="entry name" value="FdhE-like domain"/>
    <property type="match status" value="1"/>
</dbReference>
<protein>
    <submittedName>
        <fullName evidence="3">Formate dehydrogenase accessory protein FdhE</fullName>
    </submittedName>
</protein>
<proteinExistence type="predicted"/>
<dbReference type="OrthoDB" id="9811074at2"/>
<dbReference type="Pfam" id="PF24860">
    <property type="entry name" value="FdhE_C"/>
    <property type="match status" value="1"/>
</dbReference>
<evidence type="ECO:0000313" key="3">
    <source>
        <dbReference type="EMBL" id="RXI98675.1"/>
    </source>
</evidence>
<accession>A0A4Q0VRR2</accession>
<dbReference type="GO" id="GO:0008199">
    <property type="term" value="F:ferric iron binding"/>
    <property type="evidence" value="ECO:0007669"/>
    <property type="project" value="TreeGrafter"/>
</dbReference>
<organism evidence="3 4">
    <name type="scientific">Anaerobacillus alkaliphilus</name>
    <dbReference type="NCBI Taxonomy" id="1548597"/>
    <lineage>
        <taxon>Bacteria</taxon>
        <taxon>Bacillati</taxon>
        <taxon>Bacillota</taxon>
        <taxon>Bacilli</taxon>
        <taxon>Bacillales</taxon>
        <taxon>Bacillaceae</taxon>
        <taxon>Anaerobacillus</taxon>
    </lineage>
</organism>
<sequence length="268" mass="30927">MKQTVISPEYLDLQTAISNKQLEWEKQLDKDMVVTKQSLHHKEVPVIAQTSLNIDFDQYQQWIIQLASFLVEKDDKLTNCVELLKEKLDCELVKIWSEEVLSFNQLYFQAFAEKEGLPEWLPYFLAEHSIRPYLRMVSSAYSSELPNLRTSGSCPCCGEPIRVAVLEGKGIKMIVCPRCEAKWNQKRIHCSFCGNEDHKLISYYNIENDNSSRIEVCDKCNGYSKIIDTRKLLKKQSAFLLDLTSIHLDFVAQENGFGVTKDEDKVKS</sequence>
<keyword evidence="1" id="KW-0963">Cytoplasm</keyword>
<dbReference type="CDD" id="cd16341">
    <property type="entry name" value="FdhE"/>
    <property type="match status" value="1"/>
</dbReference>
<dbReference type="PANTHER" id="PTHR37689:SF1">
    <property type="entry name" value="PROTEIN FDHE"/>
    <property type="match status" value="1"/>
</dbReference>